<dbReference type="GO" id="GO:0006289">
    <property type="term" value="P:nucleotide-excision repair"/>
    <property type="evidence" value="ECO:0007669"/>
    <property type="project" value="InterPro"/>
</dbReference>
<dbReference type="EMBL" id="JASPKZ010003998">
    <property type="protein sequence ID" value="KAJ9591032.1"/>
    <property type="molecule type" value="Genomic_DNA"/>
</dbReference>
<organism evidence="2 3">
    <name type="scientific">Diploptera punctata</name>
    <name type="common">Pacific beetle cockroach</name>
    <dbReference type="NCBI Taxonomy" id="6984"/>
    <lineage>
        <taxon>Eukaryota</taxon>
        <taxon>Metazoa</taxon>
        <taxon>Ecdysozoa</taxon>
        <taxon>Arthropoda</taxon>
        <taxon>Hexapoda</taxon>
        <taxon>Insecta</taxon>
        <taxon>Pterygota</taxon>
        <taxon>Neoptera</taxon>
        <taxon>Polyneoptera</taxon>
        <taxon>Dictyoptera</taxon>
        <taxon>Blattodea</taxon>
        <taxon>Blaberoidea</taxon>
        <taxon>Blaberidae</taxon>
        <taxon>Diplopterinae</taxon>
        <taxon>Diploptera</taxon>
    </lineage>
</organism>
<dbReference type="InterPro" id="IPR027079">
    <property type="entry name" value="Tfb1/GTF2H1"/>
</dbReference>
<dbReference type="Proteomes" id="UP001233999">
    <property type="component" value="Unassembled WGS sequence"/>
</dbReference>
<dbReference type="PANTHER" id="PTHR12856">
    <property type="entry name" value="TRANSCRIPTION INITIATION FACTOR IIH-RELATED"/>
    <property type="match status" value="1"/>
</dbReference>
<dbReference type="GO" id="GO:0006351">
    <property type="term" value="P:DNA-templated transcription"/>
    <property type="evidence" value="ECO:0007669"/>
    <property type="project" value="InterPro"/>
</dbReference>
<dbReference type="SUPFAM" id="SSF140383">
    <property type="entry name" value="BSD domain-like"/>
    <property type="match status" value="1"/>
</dbReference>
<dbReference type="SMART" id="SM00751">
    <property type="entry name" value="BSD"/>
    <property type="match status" value="1"/>
</dbReference>
<dbReference type="InterPro" id="IPR035925">
    <property type="entry name" value="BSD_dom_sf"/>
</dbReference>
<evidence type="ECO:0000313" key="3">
    <source>
        <dbReference type="Proteomes" id="UP001233999"/>
    </source>
</evidence>
<sequence>GFFNNCYKKFKCEVNKELEEKNRLLTENPSLLQLYRDLVITHVISSEEFWSQHALKYMQKQHYQKQEIGVSGAFLADIKPQTDGCNGLKYNLTADIIECIFKTYPAVRKKHL</sequence>
<dbReference type="AlphaFoldDB" id="A0AAD8A3F5"/>
<dbReference type="Gene3D" id="6.10.140.1200">
    <property type="match status" value="1"/>
</dbReference>
<dbReference type="InterPro" id="IPR005607">
    <property type="entry name" value="BSD_dom"/>
</dbReference>
<dbReference type="PROSITE" id="PS50858">
    <property type="entry name" value="BSD"/>
    <property type="match status" value="1"/>
</dbReference>
<protein>
    <recommendedName>
        <fullName evidence="1">BSD domain-containing protein</fullName>
    </recommendedName>
</protein>
<reference evidence="2" key="2">
    <citation type="submission" date="2023-05" db="EMBL/GenBank/DDBJ databases">
        <authorList>
            <person name="Fouks B."/>
        </authorList>
    </citation>
    <scope>NUCLEOTIDE SEQUENCE</scope>
    <source>
        <strain evidence="2">Stay&amp;Tobe</strain>
        <tissue evidence="2">Testes</tissue>
    </source>
</reference>
<evidence type="ECO:0000259" key="1">
    <source>
        <dbReference type="PROSITE" id="PS50858"/>
    </source>
</evidence>
<evidence type="ECO:0000313" key="2">
    <source>
        <dbReference type="EMBL" id="KAJ9591032.1"/>
    </source>
</evidence>
<accession>A0AAD8A3F5</accession>
<dbReference type="GO" id="GO:0000439">
    <property type="term" value="C:transcription factor TFIIH core complex"/>
    <property type="evidence" value="ECO:0007669"/>
    <property type="project" value="InterPro"/>
</dbReference>
<comment type="caution">
    <text evidence="2">The sequence shown here is derived from an EMBL/GenBank/DDBJ whole genome shotgun (WGS) entry which is preliminary data.</text>
</comment>
<keyword evidence="3" id="KW-1185">Reference proteome</keyword>
<proteinExistence type="predicted"/>
<feature type="non-terminal residue" evidence="2">
    <location>
        <position position="1"/>
    </location>
</feature>
<name>A0AAD8A3F5_DIPPU</name>
<gene>
    <name evidence="2" type="ORF">L9F63_027760</name>
</gene>
<feature type="domain" description="BSD" evidence="1">
    <location>
        <begin position="6"/>
        <end position="61"/>
    </location>
</feature>
<reference evidence="2" key="1">
    <citation type="journal article" date="2023" name="IScience">
        <title>Live-bearing cockroach genome reveals convergent evolutionary mechanisms linked to viviparity in insects and beyond.</title>
        <authorList>
            <person name="Fouks B."/>
            <person name="Harrison M.C."/>
            <person name="Mikhailova A.A."/>
            <person name="Marchal E."/>
            <person name="English S."/>
            <person name="Carruthers M."/>
            <person name="Jennings E.C."/>
            <person name="Chiamaka E.L."/>
            <person name="Frigard R.A."/>
            <person name="Pippel M."/>
            <person name="Attardo G.M."/>
            <person name="Benoit J.B."/>
            <person name="Bornberg-Bauer E."/>
            <person name="Tobe S.S."/>
        </authorList>
    </citation>
    <scope>NUCLEOTIDE SEQUENCE</scope>
    <source>
        <strain evidence="2">Stay&amp;Tobe</strain>
    </source>
</reference>